<organism evidence="2 3">
    <name type="scientific">Natronococcus jeotgali DSM 18795</name>
    <dbReference type="NCBI Taxonomy" id="1227498"/>
    <lineage>
        <taxon>Archaea</taxon>
        <taxon>Methanobacteriati</taxon>
        <taxon>Methanobacteriota</taxon>
        <taxon>Stenosarchaea group</taxon>
        <taxon>Halobacteria</taxon>
        <taxon>Halobacteriales</taxon>
        <taxon>Natrialbaceae</taxon>
        <taxon>Natronococcus</taxon>
    </lineage>
</organism>
<sequence>MNDDARARDPRTERRRDPTGAQTEAWKQTLEDMDALARQRRDDGWDVLTVRAAQTDTVSRDTGDPDRFGLVHVVPDNDADEFAETYDEEAFTEYLAYGASIGGYVYLVTELIDPSAERSILIAGRYDLALARGMITAARDEGVLYTHCKTIDGTTLGSFEHEEYEPLLPDS</sequence>
<dbReference type="Pfam" id="PF24373">
    <property type="entry name" value="DUF7529"/>
    <property type="match status" value="1"/>
</dbReference>
<dbReference type="RefSeq" id="WP_008427219.1">
    <property type="nucleotide sequence ID" value="NZ_AOIA01000165.1"/>
</dbReference>
<accession>L9WNS6</accession>
<keyword evidence="3" id="KW-1185">Reference proteome</keyword>
<reference evidence="2 3" key="1">
    <citation type="journal article" date="2014" name="PLoS Genet.">
        <title>Phylogenetically driven sequencing of extremely halophilic archaea reveals strategies for static and dynamic osmo-response.</title>
        <authorList>
            <person name="Becker E.A."/>
            <person name="Seitzer P.M."/>
            <person name="Tritt A."/>
            <person name="Larsen D."/>
            <person name="Krusor M."/>
            <person name="Yao A.I."/>
            <person name="Wu D."/>
            <person name="Madern D."/>
            <person name="Eisen J.A."/>
            <person name="Darling A.E."/>
            <person name="Facciotti M.T."/>
        </authorList>
    </citation>
    <scope>NUCLEOTIDE SEQUENCE [LARGE SCALE GENOMIC DNA]</scope>
    <source>
        <strain evidence="2 3">DSM 18795</strain>
    </source>
</reference>
<name>L9WNS6_9EURY</name>
<gene>
    <name evidence="2" type="ORF">C492_21375</name>
</gene>
<dbReference type="STRING" id="1227498.C492_21375"/>
<proteinExistence type="predicted"/>
<dbReference type="Proteomes" id="UP000011531">
    <property type="component" value="Unassembled WGS sequence"/>
</dbReference>
<feature type="region of interest" description="Disordered" evidence="1">
    <location>
        <begin position="1"/>
        <end position="26"/>
    </location>
</feature>
<evidence type="ECO:0000256" key="1">
    <source>
        <dbReference type="SAM" id="MobiDB-lite"/>
    </source>
</evidence>
<evidence type="ECO:0000313" key="2">
    <source>
        <dbReference type="EMBL" id="ELY51022.1"/>
    </source>
</evidence>
<dbReference type="EMBL" id="AOIA01000165">
    <property type="protein sequence ID" value="ELY51022.1"/>
    <property type="molecule type" value="Genomic_DNA"/>
</dbReference>
<dbReference type="OrthoDB" id="236506at2157"/>
<dbReference type="InterPro" id="IPR055951">
    <property type="entry name" value="DUF7529"/>
</dbReference>
<evidence type="ECO:0000313" key="3">
    <source>
        <dbReference type="Proteomes" id="UP000011531"/>
    </source>
</evidence>
<comment type="caution">
    <text evidence="2">The sequence shown here is derived from an EMBL/GenBank/DDBJ whole genome shotgun (WGS) entry which is preliminary data.</text>
</comment>
<feature type="compositionally biased region" description="Basic and acidic residues" evidence="1">
    <location>
        <begin position="1"/>
        <end position="18"/>
    </location>
</feature>
<dbReference type="AlphaFoldDB" id="L9WNS6"/>
<protein>
    <submittedName>
        <fullName evidence="2">Uncharacterized protein</fullName>
    </submittedName>
</protein>